<dbReference type="InterPro" id="IPR010634">
    <property type="entry name" value="DUF1223"/>
</dbReference>
<dbReference type="Pfam" id="PF06764">
    <property type="entry name" value="DUF1223"/>
    <property type="match status" value="1"/>
</dbReference>
<dbReference type="InterPro" id="IPR036249">
    <property type="entry name" value="Thioredoxin-like_sf"/>
</dbReference>
<feature type="signal peptide" evidence="1">
    <location>
        <begin position="1"/>
        <end position="22"/>
    </location>
</feature>
<evidence type="ECO:0000313" key="3">
    <source>
        <dbReference type="Proteomes" id="UP000627205"/>
    </source>
</evidence>
<accession>A0A8J3B4N3</accession>
<organism evidence="2 3">
    <name type="scientific">Oxalicibacterium solurbis</name>
    <dbReference type="NCBI Taxonomy" id="69280"/>
    <lineage>
        <taxon>Bacteria</taxon>
        <taxon>Pseudomonadati</taxon>
        <taxon>Pseudomonadota</taxon>
        <taxon>Betaproteobacteria</taxon>
        <taxon>Burkholderiales</taxon>
        <taxon>Oxalobacteraceae</taxon>
        <taxon>Oxalicibacterium</taxon>
    </lineage>
</organism>
<dbReference type="Gene3D" id="2.60.40.10">
    <property type="entry name" value="Immunoglobulins"/>
    <property type="match status" value="1"/>
</dbReference>
<protein>
    <recommendedName>
        <fullName evidence="4">DUF1223 domain-containing protein</fullName>
    </recommendedName>
</protein>
<evidence type="ECO:0000313" key="2">
    <source>
        <dbReference type="EMBL" id="GGI54975.1"/>
    </source>
</evidence>
<dbReference type="InterPro" id="IPR013783">
    <property type="entry name" value="Ig-like_fold"/>
</dbReference>
<dbReference type="PANTHER" id="PTHR36057:SF1">
    <property type="entry name" value="LIPOPROTEIN LIPID ATTACHMENT SITE-LIKE PROTEIN, PUTATIVE (DUF1223)-RELATED"/>
    <property type="match status" value="1"/>
</dbReference>
<sequence>MKPIALSALAGVLVTTGLPSYAGNVCEVKSGPATAALVELYTSEGCSSCPPADRQLSELKNGLDSDAAVVPLSMHVTYWDDIGWKDIFAQKTFDRRQSDLVAAHHSRVVYTPQFFVNGNELRSWRGRLPEAIRQVNAIPAPVAITLKTTPNASGSVTLDVAVNAKQDATVDGDLYVAISENGLVSKVSRGENSGATLHHDGTVRQWYGPISLSQGRAQFHHDVTLPAGWNRNRLQAVAFVQAPDEGRVLQAVSTAQCQPATRGL</sequence>
<reference evidence="2" key="2">
    <citation type="submission" date="2020-09" db="EMBL/GenBank/DDBJ databases">
        <authorList>
            <person name="Sun Q."/>
            <person name="Sedlacek I."/>
        </authorList>
    </citation>
    <scope>NUCLEOTIDE SEQUENCE</scope>
    <source>
        <strain evidence="2">CCM 7664</strain>
    </source>
</reference>
<reference evidence="2" key="1">
    <citation type="journal article" date="2014" name="Int. J. Syst. Evol. Microbiol.">
        <title>Complete genome sequence of Corynebacterium casei LMG S-19264T (=DSM 44701T), isolated from a smear-ripened cheese.</title>
        <authorList>
            <consortium name="US DOE Joint Genome Institute (JGI-PGF)"/>
            <person name="Walter F."/>
            <person name="Albersmeier A."/>
            <person name="Kalinowski J."/>
            <person name="Ruckert C."/>
        </authorList>
    </citation>
    <scope>NUCLEOTIDE SEQUENCE</scope>
    <source>
        <strain evidence="2">CCM 7664</strain>
    </source>
</reference>
<feature type="chain" id="PRO_5035228893" description="DUF1223 domain-containing protein" evidence="1">
    <location>
        <begin position="23"/>
        <end position="264"/>
    </location>
</feature>
<dbReference type="SUPFAM" id="SSF52833">
    <property type="entry name" value="Thioredoxin-like"/>
    <property type="match status" value="1"/>
</dbReference>
<evidence type="ECO:0008006" key="4">
    <source>
        <dbReference type="Google" id="ProtNLM"/>
    </source>
</evidence>
<dbReference type="PANTHER" id="PTHR36057">
    <property type="match status" value="1"/>
</dbReference>
<dbReference type="AlphaFoldDB" id="A0A8J3B4N3"/>
<keyword evidence="1" id="KW-0732">Signal</keyword>
<comment type="caution">
    <text evidence="2">The sequence shown here is derived from an EMBL/GenBank/DDBJ whole genome shotgun (WGS) entry which is preliminary data.</text>
</comment>
<dbReference type="Proteomes" id="UP000627205">
    <property type="component" value="Unassembled WGS sequence"/>
</dbReference>
<evidence type="ECO:0000256" key="1">
    <source>
        <dbReference type="SAM" id="SignalP"/>
    </source>
</evidence>
<proteinExistence type="predicted"/>
<dbReference type="EMBL" id="BMDP01000003">
    <property type="protein sequence ID" value="GGI54975.1"/>
    <property type="molecule type" value="Genomic_DNA"/>
</dbReference>
<dbReference type="RefSeq" id="WP_188421596.1">
    <property type="nucleotide sequence ID" value="NZ_BMDP01000003.1"/>
</dbReference>
<gene>
    <name evidence="2" type="ORF">GCM10011430_21490</name>
</gene>
<name>A0A8J3B4N3_9BURK</name>
<keyword evidence="3" id="KW-1185">Reference proteome</keyword>